<gene>
    <name evidence="1" type="primary">SPNS2</name>
</gene>
<name>A0A1A8AG20_NOTFU</name>
<sequence length="89" mass="9572">ARPACCKQLMDSSSGRPPLCLRLLSCAGSGSRNLSLSSKDSTEKSFIHHVIFILENVLSSLNFSSVSVELTESFLLAVEAILNWVGSKS</sequence>
<feature type="non-terminal residue" evidence="1">
    <location>
        <position position="1"/>
    </location>
</feature>
<dbReference type="AlphaFoldDB" id="A0A1A8AG20"/>
<organism evidence="1">
    <name type="scientific">Nothobranchius furzeri</name>
    <name type="common">Turquoise killifish</name>
    <dbReference type="NCBI Taxonomy" id="105023"/>
    <lineage>
        <taxon>Eukaryota</taxon>
        <taxon>Metazoa</taxon>
        <taxon>Chordata</taxon>
        <taxon>Craniata</taxon>
        <taxon>Vertebrata</taxon>
        <taxon>Euteleostomi</taxon>
        <taxon>Actinopterygii</taxon>
        <taxon>Neopterygii</taxon>
        <taxon>Teleostei</taxon>
        <taxon>Neoteleostei</taxon>
        <taxon>Acanthomorphata</taxon>
        <taxon>Ovalentaria</taxon>
        <taxon>Atherinomorphae</taxon>
        <taxon>Cyprinodontiformes</taxon>
        <taxon>Nothobranchiidae</taxon>
        <taxon>Nothobranchius</taxon>
    </lineage>
</organism>
<reference evidence="1" key="1">
    <citation type="submission" date="2016-05" db="EMBL/GenBank/DDBJ databases">
        <authorList>
            <person name="Lavstsen T."/>
            <person name="Jespersen J.S."/>
        </authorList>
    </citation>
    <scope>NUCLEOTIDE SEQUENCE</scope>
    <source>
        <tissue evidence="1">Brain</tissue>
    </source>
</reference>
<evidence type="ECO:0000313" key="1">
    <source>
        <dbReference type="EMBL" id="SBP54062.1"/>
    </source>
</evidence>
<protein>
    <submittedName>
        <fullName evidence="1">Spinster homolog 2</fullName>
    </submittedName>
</protein>
<proteinExistence type="predicted"/>
<accession>A0A1A8AG20</accession>
<reference evidence="1" key="2">
    <citation type="submission" date="2016-06" db="EMBL/GenBank/DDBJ databases">
        <title>The genome of a short-lived fish provides insights into sex chromosome evolution and the genetic control of aging.</title>
        <authorList>
            <person name="Reichwald K."/>
            <person name="Felder M."/>
            <person name="Petzold A."/>
            <person name="Koch P."/>
            <person name="Groth M."/>
            <person name="Platzer M."/>
        </authorList>
    </citation>
    <scope>NUCLEOTIDE SEQUENCE</scope>
    <source>
        <tissue evidence="1">Brain</tissue>
    </source>
</reference>
<dbReference type="EMBL" id="HADY01015577">
    <property type="protein sequence ID" value="SBP54062.1"/>
    <property type="molecule type" value="Transcribed_RNA"/>
</dbReference>